<dbReference type="InterPro" id="IPR000195">
    <property type="entry name" value="Rab-GAP-TBC_dom"/>
</dbReference>
<dbReference type="SMART" id="SM00462">
    <property type="entry name" value="PTB"/>
    <property type="match status" value="1"/>
</dbReference>
<dbReference type="SUPFAM" id="SSF47923">
    <property type="entry name" value="Ypt/Rab-GAP domain of gyp1p"/>
    <property type="match status" value="2"/>
</dbReference>
<organism evidence="6 7">
    <name type="scientific">Callorhinchus milii</name>
    <name type="common">Ghost shark</name>
    <dbReference type="NCBI Taxonomy" id="7868"/>
    <lineage>
        <taxon>Eukaryota</taxon>
        <taxon>Metazoa</taxon>
        <taxon>Chordata</taxon>
        <taxon>Craniata</taxon>
        <taxon>Vertebrata</taxon>
        <taxon>Chondrichthyes</taxon>
        <taxon>Holocephali</taxon>
        <taxon>Chimaeriformes</taxon>
        <taxon>Callorhinchidae</taxon>
        <taxon>Callorhinchus</taxon>
    </lineage>
</organism>
<dbReference type="InterPro" id="IPR006020">
    <property type="entry name" value="PTB/PI_dom"/>
</dbReference>
<dbReference type="GO" id="GO:0005096">
    <property type="term" value="F:GTPase activator activity"/>
    <property type="evidence" value="ECO:0007669"/>
    <property type="project" value="UniProtKB-KW"/>
</dbReference>
<dbReference type="Gene3D" id="1.10.10.750">
    <property type="entry name" value="Ypt/Rab-GAP domain of gyp1p, domain 1"/>
    <property type="match status" value="1"/>
</dbReference>
<evidence type="ECO:0000256" key="1">
    <source>
        <dbReference type="ARBA" id="ARBA00022468"/>
    </source>
</evidence>
<feature type="domain" description="PID" evidence="4">
    <location>
        <begin position="111"/>
        <end position="226"/>
    </location>
</feature>
<dbReference type="PROSITE" id="PS50086">
    <property type="entry name" value="TBC_RABGAP"/>
    <property type="match status" value="1"/>
</dbReference>
<feature type="compositionally biased region" description="Polar residues" evidence="3">
    <location>
        <begin position="31"/>
        <end position="45"/>
    </location>
</feature>
<dbReference type="SUPFAM" id="SSF50729">
    <property type="entry name" value="PH domain-like"/>
    <property type="match status" value="1"/>
</dbReference>
<dbReference type="FunFam" id="1.10.8.270:FF:000001">
    <property type="entry name" value="TBC1 domain family member 1"/>
    <property type="match status" value="1"/>
</dbReference>
<dbReference type="GeneTree" id="ENSGT00940000154611"/>
<feature type="domain" description="Rab-GAP TBC" evidence="5">
    <location>
        <begin position="506"/>
        <end position="692"/>
    </location>
</feature>
<feature type="coiled-coil region" evidence="2">
    <location>
        <begin position="930"/>
        <end position="985"/>
    </location>
</feature>
<reference evidence="7" key="2">
    <citation type="journal article" date="2007" name="PLoS Biol.">
        <title>Survey sequencing and comparative analysis of the elephant shark (Callorhinchus milii) genome.</title>
        <authorList>
            <person name="Venkatesh B."/>
            <person name="Kirkness E.F."/>
            <person name="Loh Y.H."/>
            <person name="Halpern A.L."/>
            <person name="Lee A.P."/>
            <person name="Johnson J."/>
            <person name="Dandona N."/>
            <person name="Viswanathan L.D."/>
            <person name="Tay A."/>
            <person name="Venter J.C."/>
            <person name="Strausberg R.L."/>
            <person name="Brenner S."/>
        </authorList>
    </citation>
    <scope>NUCLEOTIDE SEQUENCE [LARGE SCALE GENOMIC DNA]</scope>
</reference>
<evidence type="ECO:0000256" key="3">
    <source>
        <dbReference type="SAM" id="MobiDB-lite"/>
    </source>
</evidence>
<feature type="compositionally biased region" description="Basic residues" evidence="3">
    <location>
        <begin position="49"/>
        <end position="68"/>
    </location>
</feature>
<reference evidence="6" key="4">
    <citation type="submission" date="2025-08" db="UniProtKB">
        <authorList>
            <consortium name="Ensembl"/>
        </authorList>
    </citation>
    <scope>IDENTIFICATION</scope>
</reference>
<feature type="region of interest" description="Disordered" evidence="3">
    <location>
        <begin position="1"/>
        <end position="71"/>
    </location>
</feature>
<dbReference type="Gene3D" id="2.30.29.30">
    <property type="entry name" value="Pleckstrin-homology domain (PH domain)/Phosphotyrosine-binding domain (PTB)"/>
    <property type="match status" value="1"/>
</dbReference>
<name>A0A4W3GUI5_CALMI</name>
<dbReference type="Gene3D" id="1.10.8.270">
    <property type="entry name" value="putative rabgap domain of human tbc1 domain family member 14 like domains"/>
    <property type="match status" value="1"/>
</dbReference>
<dbReference type="FunFam" id="1.10.472.80:FF:000007">
    <property type="entry name" value="Rab GTPase-activating protein 1 isoform X1"/>
    <property type="match status" value="1"/>
</dbReference>
<dbReference type="InterPro" id="IPR050302">
    <property type="entry name" value="Rab_GAP_TBC_domain"/>
</dbReference>
<feature type="region of interest" description="Disordered" evidence="3">
    <location>
        <begin position="438"/>
        <end position="468"/>
    </location>
</feature>
<dbReference type="InterPro" id="IPR011993">
    <property type="entry name" value="PH-like_dom_sf"/>
</dbReference>
<protein>
    <recommendedName>
        <fullName evidence="8">Rab-GAP TBC domain-containing protein</fullName>
    </recommendedName>
</protein>
<sequence length="1004" mass="114152">MEEQGSLRRVSGSSDSVSTLNSEEFILIQQPEDSSSTSAEVTSALHQPASHHRHPASHHRHPASHHGHPPIPSVMSAVIFNSGVLLSGGEEVRRSSAAGEEESVLFNKLSYLGSKTVSSPRSQTQALQAMATLRAEAHVLLHVTLYVPNIAEGSVRIIDQATETEIAAFPIYKVLFCVRGLEGTAESDCFAFTERCWGSDHFQVHVFCCEIKEAVSRILYSFSTAFLRASKPSTEIKDTFVLAPENDMYNFTVCLEIKEDDGKGNFSAVPKDREKLYFKLRQSVEKKVFINVQQTSNRELAVERCFGLLLGAGRQVRNSDMYLLDMESMGMSADGKCYVITGAWDPNTPAFQSLNEETPKDTRVYLTVAVDLVIKEVVEPVRFLLEPGVRVYPTNERFWYFSRKTFKVVLQLQSSAERVGAGDAVYEVVSLQRQCEWDEPPTSPGCTQTPRCSQDLDSDSELSSGTGDVSMDCTENILESWGDLLHRWHSNLSVRPKGLSVQVKHSIPEALRAEVWQLLAGCHDNQAMLEKYRILITKDSPQESVITRDINRTFPTHHHFKDTNGDGQDSLFKICKAYSIYDKDIGYCQGQSFLAAVLLLHMPEEQAFCVLVKIMYEYGLRNLYRSNFEDLHCKFYQLERLLQELLPELYNHFVELSLEAHMYASQWFLTLFTAKFPLCMVFHIMDLLLCEGISIIFNVALALLETTKDDLLQADFEGTLKFFRVQLPKRYRAEENARRLLEHACNIKVPTKKLKKYEREYQALREQQAQQEDPIDRYKRENRRLQEASLRLEQENDDLAHELVTSKIALRSDLDQAEDKADVLNKELLQTKQRLVETEDEKRRKEEESAQIKEVFRRELEKAESDIKKTSAIISEYKQVEDRWGRGFWQGQVGVLARNKVLCCERCCELLRPDGGLGVRGSGPAGAGTERCVDEEKELLQKQLRELELELAQTKLQLVEAKCKIQELEHSRGALLNEIQAARNSWLSKTLNSIKTVTGILVET</sequence>
<proteinExistence type="predicted"/>
<keyword evidence="7" id="KW-1185">Reference proteome</keyword>
<feature type="compositionally biased region" description="Polar residues" evidence="3">
    <location>
        <begin position="11"/>
        <end position="22"/>
    </location>
</feature>
<dbReference type="SMART" id="SM00164">
    <property type="entry name" value="TBC"/>
    <property type="match status" value="1"/>
</dbReference>
<dbReference type="Pfam" id="PF00566">
    <property type="entry name" value="RabGAP-TBC"/>
    <property type="match status" value="1"/>
</dbReference>
<dbReference type="Ensembl" id="ENSCMIT00000006879.1">
    <property type="protein sequence ID" value="ENSCMIP00000006667.1"/>
    <property type="gene ID" value="ENSCMIG00000003683.1"/>
</dbReference>
<dbReference type="Gene3D" id="1.10.472.80">
    <property type="entry name" value="Ypt/Rab-GAP domain of gyp1p, domain 3"/>
    <property type="match status" value="1"/>
</dbReference>
<dbReference type="AlphaFoldDB" id="A0A4W3GUI5"/>
<keyword evidence="2" id="KW-0175">Coiled coil</keyword>
<dbReference type="InterPro" id="IPR035969">
    <property type="entry name" value="Rab-GAP_TBC_sf"/>
</dbReference>
<dbReference type="FunFam" id="1.10.10.750:FF:000004">
    <property type="entry name" value="Putative rab gtpase-activating protein 1"/>
    <property type="match status" value="1"/>
</dbReference>
<accession>A0A4W3GUI5</accession>
<evidence type="ECO:0000313" key="6">
    <source>
        <dbReference type="Ensembl" id="ENSCMIP00000006667.1"/>
    </source>
</evidence>
<evidence type="ECO:0008006" key="8">
    <source>
        <dbReference type="Google" id="ProtNLM"/>
    </source>
</evidence>
<reference evidence="7" key="1">
    <citation type="journal article" date="2006" name="Science">
        <title>Ancient noncoding elements conserved in the human genome.</title>
        <authorList>
            <person name="Venkatesh B."/>
            <person name="Kirkness E.F."/>
            <person name="Loh Y.H."/>
            <person name="Halpern A.L."/>
            <person name="Lee A.P."/>
            <person name="Johnson J."/>
            <person name="Dandona N."/>
            <person name="Viswanathan L.D."/>
            <person name="Tay A."/>
            <person name="Venter J.C."/>
            <person name="Strausberg R.L."/>
            <person name="Brenner S."/>
        </authorList>
    </citation>
    <scope>NUCLEOTIDE SEQUENCE [LARGE SCALE GENOMIC DNA]</scope>
</reference>
<dbReference type="Proteomes" id="UP000314986">
    <property type="component" value="Unassembled WGS sequence"/>
</dbReference>
<reference evidence="7" key="3">
    <citation type="journal article" date="2014" name="Nature">
        <title>Elephant shark genome provides unique insights into gnathostome evolution.</title>
        <authorList>
            <consortium name="International Elephant Shark Genome Sequencing Consortium"/>
            <person name="Venkatesh B."/>
            <person name="Lee A.P."/>
            <person name="Ravi V."/>
            <person name="Maurya A.K."/>
            <person name="Lian M.M."/>
            <person name="Swann J.B."/>
            <person name="Ohta Y."/>
            <person name="Flajnik M.F."/>
            <person name="Sutoh Y."/>
            <person name="Kasahara M."/>
            <person name="Hoon S."/>
            <person name="Gangu V."/>
            <person name="Roy S.W."/>
            <person name="Irimia M."/>
            <person name="Korzh V."/>
            <person name="Kondrychyn I."/>
            <person name="Lim Z.W."/>
            <person name="Tay B.H."/>
            <person name="Tohari S."/>
            <person name="Kong K.W."/>
            <person name="Ho S."/>
            <person name="Lorente-Galdos B."/>
            <person name="Quilez J."/>
            <person name="Marques-Bonet T."/>
            <person name="Raney B.J."/>
            <person name="Ingham P.W."/>
            <person name="Tay A."/>
            <person name="Hillier L.W."/>
            <person name="Minx P."/>
            <person name="Boehm T."/>
            <person name="Wilson R.K."/>
            <person name="Brenner S."/>
            <person name="Warren W.C."/>
        </authorList>
    </citation>
    <scope>NUCLEOTIDE SEQUENCE [LARGE SCALE GENOMIC DNA]</scope>
</reference>
<dbReference type="PROSITE" id="PS01179">
    <property type="entry name" value="PID"/>
    <property type="match status" value="1"/>
</dbReference>
<dbReference type="InterPro" id="IPR022164">
    <property type="entry name" value="Kinesin-like"/>
</dbReference>
<evidence type="ECO:0000313" key="7">
    <source>
        <dbReference type="Proteomes" id="UP000314986"/>
    </source>
</evidence>
<evidence type="ECO:0000259" key="5">
    <source>
        <dbReference type="PROSITE" id="PS50086"/>
    </source>
</evidence>
<dbReference type="PANTHER" id="PTHR47219:SF7">
    <property type="entry name" value="RAB GTPASE-ACTIVATING PROTEIN 1-LIKE"/>
    <property type="match status" value="1"/>
</dbReference>
<dbReference type="PANTHER" id="PTHR47219">
    <property type="entry name" value="RAB GTPASE-ACTIVATING PROTEIN 1-LIKE"/>
    <property type="match status" value="1"/>
</dbReference>
<dbReference type="Pfam" id="PF12473">
    <property type="entry name" value="DUF3694"/>
    <property type="match status" value="1"/>
</dbReference>
<feature type="coiled-coil region" evidence="2">
    <location>
        <begin position="747"/>
        <end position="880"/>
    </location>
</feature>
<evidence type="ECO:0000256" key="2">
    <source>
        <dbReference type="SAM" id="Coils"/>
    </source>
</evidence>
<dbReference type="GO" id="GO:0005737">
    <property type="term" value="C:cytoplasm"/>
    <property type="evidence" value="ECO:0007669"/>
    <property type="project" value="UniProtKB-ARBA"/>
</dbReference>
<reference evidence="6" key="5">
    <citation type="submission" date="2025-09" db="UniProtKB">
        <authorList>
            <consortium name="Ensembl"/>
        </authorList>
    </citation>
    <scope>IDENTIFICATION</scope>
</reference>
<evidence type="ECO:0000259" key="4">
    <source>
        <dbReference type="PROSITE" id="PS01179"/>
    </source>
</evidence>
<dbReference type="CDD" id="cd01211">
    <property type="entry name" value="PTB_Rab6GAP"/>
    <property type="match status" value="1"/>
</dbReference>
<keyword evidence="1" id="KW-0343">GTPase activation</keyword>
<gene>
    <name evidence="6" type="primary">LOC103184759</name>
</gene>
<dbReference type="GO" id="GO:0031267">
    <property type="term" value="F:small GTPase binding"/>
    <property type="evidence" value="ECO:0007669"/>
    <property type="project" value="UniProtKB-ARBA"/>
</dbReference>